<reference evidence="1 2" key="1">
    <citation type="submission" date="2023-07" db="EMBL/GenBank/DDBJ databases">
        <title>Genomic Encyclopedia of Type Strains, Phase IV (KMG-IV): sequencing the most valuable type-strain genomes for metagenomic binning, comparative biology and taxonomic classification.</title>
        <authorList>
            <person name="Goeker M."/>
        </authorList>
    </citation>
    <scope>NUCLEOTIDE SEQUENCE [LARGE SCALE GENOMIC DNA]</scope>
    <source>
        <strain evidence="1 2">NIO-1023</strain>
    </source>
</reference>
<accession>A0ABT9MG16</accession>
<evidence type="ECO:0000313" key="2">
    <source>
        <dbReference type="Proteomes" id="UP001232163"/>
    </source>
</evidence>
<dbReference type="Proteomes" id="UP001232163">
    <property type="component" value="Unassembled WGS sequence"/>
</dbReference>
<dbReference type="RefSeq" id="WP_307467619.1">
    <property type="nucleotide sequence ID" value="NZ_JAURUR010000012.1"/>
</dbReference>
<dbReference type="EMBL" id="JAURUR010000012">
    <property type="protein sequence ID" value="MDP9765501.1"/>
    <property type="molecule type" value="Genomic_DNA"/>
</dbReference>
<comment type="caution">
    <text evidence="1">The sequence shown here is derived from an EMBL/GenBank/DDBJ whole genome shotgun (WGS) entry which is preliminary data.</text>
</comment>
<sequence>MPRRAAPEPSSHTFFLIGPPTLHRDGQPLTLSTKGRLLLLYLCLEGRPVHRSTIAALLWPDGDGLRSLRVELSKLRRAGLSLGEDRGPLLSFGADPVLRPALEAGESTADVLQGCDRHGSPAFRDWVRQQRLRFTALQTEASAPEVTPRQQAVTWLARDVHATLTCLQGRAVQTTRTQVLLREHTQNVLPQAALDAALAAQDWRAVTVECGGDHRLFLTALLLRAEALLPEKQRRFPQALQGTPDDAALLSRISAALLAHGAPLVLVLQHAARLPEASAALLTLAANWPSPLVLVLLTEGAAPDALTRSLRQVFSPEQLTTLTSARLPSAALNAEDPHAFAWHIQQSEGRWPVLDALLQRPVPLQGRVRLDPPLQQDLLRWLQYTHPHLMTALAPLAMLPSPFPVAQALPLVPTDALDTLRHGLRAGVLQRVPPTLHLNGLEGRVRVADEEAPLAFASELTRSALAATLKPSDRRYLRASHPPVPSSVGGGLPAWPPDPRNPVLPPEPGAFIRALDLHGGYAADLWTHRLTLYRLGASGHRPVALRLTLPPGTLEAGTELWYQVACLDGAGGSSHLIVGGDDQVLQPGGPWRAVTLPPSGSGQLALHVSAVNLILHIHLHGLSRAFPVWQAVS</sequence>
<dbReference type="InterPro" id="IPR016032">
    <property type="entry name" value="Sig_transdc_resp-reg_C-effctor"/>
</dbReference>
<dbReference type="Gene3D" id="1.10.10.10">
    <property type="entry name" value="Winged helix-like DNA-binding domain superfamily/Winged helix DNA-binding domain"/>
    <property type="match status" value="1"/>
</dbReference>
<dbReference type="SUPFAM" id="SSF46894">
    <property type="entry name" value="C-terminal effector domain of the bipartite response regulators"/>
    <property type="match status" value="1"/>
</dbReference>
<gene>
    <name evidence="1" type="ORF">QO006_002952</name>
</gene>
<organism evidence="1 2">
    <name type="scientific">Deinococcus enclensis</name>
    <dbReference type="NCBI Taxonomy" id="1049582"/>
    <lineage>
        <taxon>Bacteria</taxon>
        <taxon>Thermotogati</taxon>
        <taxon>Deinococcota</taxon>
        <taxon>Deinococci</taxon>
        <taxon>Deinococcales</taxon>
        <taxon>Deinococcaceae</taxon>
        <taxon>Deinococcus</taxon>
    </lineage>
</organism>
<evidence type="ECO:0000313" key="1">
    <source>
        <dbReference type="EMBL" id="MDP9765501.1"/>
    </source>
</evidence>
<protein>
    <recommendedName>
        <fullName evidence="3">SARP family transcriptional regulator</fullName>
    </recommendedName>
</protein>
<keyword evidence="2" id="KW-1185">Reference proteome</keyword>
<dbReference type="InterPro" id="IPR036388">
    <property type="entry name" value="WH-like_DNA-bd_sf"/>
</dbReference>
<name>A0ABT9MG16_9DEIO</name>
<evidence type="ECO:0008006" key="3">
    <source>
        <dbReference type="Google" id="ProtNLM"/>
    </source>
</evidence>
<proteinExistence type="predicted"/>